<dbReference type="PANTHER" id="PTHR10996:SF283">
    <property type="entry name" value="GLYOXYLATE_HYDROXYPYRUVATE REDUCTASE B"/>
    <property type="match status" value="1"/>
</dbReference>
<organism evidence="6 7">
    <name type="scientific">Salinibacillus xinjiangensis</name>
    <dbReference type="NCBI Taxonomy" id="1229268"/>
    <lineage>
        <taxon>Bacteria</taxon>
        <taxon>Bacillati</taxon>
        <taxon>Bacillota</taxon>
        <taxon>Bacilli</taxon>
        <taxon>Bacillales</taxon>
        <taxon>Bacillaceae</taxon>
        <taxon>Salinibacillus</taxon>
    </lineage>
</organism>
<dbReference type="PROSITE" id="PS00671">
    <property type="entry name" value="D_2_HYDROXYACID_DH_3"/>
    <property type="match status" value="1"/>
</dbReference>
<dbReference type="GO" id="GO:0051287">
    <property type="term" value="F:NAD binding"/>
    <property type="evidence" value="ECO:0007669"/>
    <property type="project" value="InterPro"/>
</dbReference>
<dbReference type="CDD" id="cd05301">
    <property type="entry name" value="GDH"/>
    <property type="match status" value="1"/>
</dbReference>
<proteinExistence type="inferred from homology"/>
<protein>
    <submittedName>
        <fullName evidence="6">D-glycerate dehydrogenase</fullName>
    </submittedName>
</protein>
<evidence type="ECO:0000256" key="3">
    <source>
        <dbReference type="RuleBase" id="RU003719"/>
    </source>
</evidence>
<evidence type="ECO:0000256" key="2">
    <source>
        <dbReference type="ARBA" id="ARBA00023002"/>
    </source>
</evidence>
<dbReference type="PROSITE" id="PS00065">
    <property type="entry name" value="D_2_HYDROXYACID_DH_1"/>
    <property type="match status" value="1"/>
</dbReference>
<dbReference type="Pfam" id="PF02826">
    <property type="entry name" value="2-Hacid_dh_C"/>
    <property type="match status" value="1"/>
</dbReference>
<accession>A0A6G1X2N4</accession>
<dbReference type="InterPro" id="IPR029752">
    <property type="entry name" value="D-isomer_DH_CS1"/>
</dbReference>
<dbReference type="EMBL" id="WJNH01000001">
    <property type="protein sequence ID" value="MRG85179.1"/>
    <property type="molecule type" value="Genomic_DNA"/>
</dbReference>
<feature type="domain" description="D-isomer specific 2-hydroxyacid dehydrogenase catalytic" evidence="4">
    <location>
        <begin position="5"/>
        <end position="319"/>
    </location>
</feature>
<evidence type="ECO:0000313" key="7">
    <source>
        <dbReference type="Proteomes" id="UP000480185"/>
    </source>
</evidence>
<sequence>MKPKIFITRKIAEEFVKPYREHWDVEMWHEEGTTVDRQVLLEKASQADALITMLSDAIDQEVIDAGVNLNVISNLAVGYDNIDVDYAKEKGITVTNTPDVLTETTADLTFSLLMATARRIIEANQYVKEGKWTNWAPFLMAGTDIHHKTIGIVGMGRIGEAIAERARGFNMNILYHNRSRKERAEKEIGATYTSFDELIETSDYVVCMTPLTEDTVDMFNESVFKRMKNSAIFINTSRGGVVNENDLYTALETKEIRAAGLDVFQNEPIGQDHPLLQLENVTALPHIGSASYETRSTMIELCLQNIQQVLAGKEPATPVL</sequence>
<evidence type="ECO:0000259" key="5">
    <source>
        <dbReference type="Pfam" id="PF02826"/>
    </source>
</evidence>
<comment type="caution">
    <text evidence="6">The sequence shown here is derived from an EMBL/GenBank/DDBJ whole genome shotgun (WGS) entry which is preliminary data.</text>
</comment>
<gene>
    <name evidence="6" type="ORF">GH754_02420</name>
</gene>
<dbReference type="Gene3D" id="3.40.50.720">
    <property type="entry name" value="NAD(P)-binding Rossmann-like Domain"/>
    <property type="match status" value="2"/>
</dbReference>
<comment type="similarity">
    <text evidence="1 3">Belongs to the D-isomer specific 2-hydroxyacid dehydrogenase family.</text>
</comment>
<name>A0A6G1X2N4_9BACI</name>
<dbReference type="InterPro" id="IPR050223">
    <property type="entry name" value="D-isomer_2-hydroxyacid_DH"/>
</dbReference>
<dbReference type="InterPro" id="IPR006140">
    <property type="entry name" value="D-isomer_DH_NAD-bd"/>
</dbReference>
<reference evidence="6 7" key="1">
    <citation type="submission" date="2019-11" db="EMBL/GenBank/DDBJ databases">
        <authorList>
            <person name="Li J."/>
        </authorList>
    </citation>
    <scope>NUCLEOTIDE SEQUENCE [LARGE SCALE GENOMIC DNA]</scope>
    <source>
        <strain evidence="6 7">J4</strain>
    </source>
</reference>
<dbReference type="InterPro" id="IPR036291">
    <property type="entry name" value="NAD(P)-bd_dom_sf"/>
</dbReference>
<dbReference type="InterPro" id="IPR029753">
    <property type="entry name" value="D-isomer_DH_CS"/>
</dbReference>
<dbReference type="SUPFAM" id="SSF52283">
    <property type="entry name" value="Formate/glycerate dehydrogenase catalytic domain-like"/>
    <property type="match status" value="1"/>
</dbReference>
<keyword evidence="2 3" id="KW-0560">Oxidoreductase</keyword>
<keyword evidence="7" id="KW-1185">Reference proteome</keyword>
<evidence type="ECO:0000256" key="1">
    <source>
        <dbReference type="ARBA" id="ARBA00005854"/>
    </source>
</evidence>
<dbReference type="Pfam" id="PF00389">
    <property type="entry name" value="2-Hacid_dh"/>
    <property type="match status" value="1"/>
</dbReference>
<dbReference type="PANTHER" id="PTHR10996">
    <property type="entry name" value="2-HYDROXYACID DEHYDROGENASE-RELATED"/>
    <property type="match status" value="1"/>
</dbReference>
<dbReference type="AlphaFoldDB" id="A0A6G1X2N4"/>
<dbReference type="GO" id="GO:0030267">
    <property type="term" value="F:glyoxylate reductase (NADPH) activity"/>
    <property type="evidence" value="ECO:0007669"/>
    <property type="project" value="TreeGrafter"/>
</dbReference>
<dbReference type="SUPFAM" id="SSF51735">
    <property type="entry name" value="NAD(P)-binding Rossmann-fold domains"/>
    <property type="match status" value="1"/>
</dbReference>
<evidence type="ECO:0000313" key="6">
    <source>
        <dbReference type="EMBL" id="MRG85179.1"/>
    </source>
</evidence>
<dbReference type="GO" id="GO:0016618">
    <property type="term" value="F:hydroxypyruvate reductase [NAD(P)H] activity"/>
    <property type="evidence" value="ECO:0007669"/>
    <property type="project" value="TreeGrafter"/>
</dbReference>
<dbReference type="Proteomes" id="UP000480185">
    <property type="component" value="Unassembled WGS sequence"/>
</dbReference>
<dbReference type="GO" id="GO:0005829">
    <property type="term" value="C:cytosol"/>
    <property type="evidence" value="ECO:0007669"/>
    <property type="project" value="TreeGrafter"/>
</dbReference>
<dbReference type="InterPro" id="IPR006139">
    <property type="entry name" value="D-isomer_2_OHA_DH_cat_dom"/>
</dbReference>
<dbReference type="RefSeq" id="WP_323741810.1">
    <property type="nucleotide sequence ID" value="NZ_WJNH01000001.1"/>
</dbReference>
<evidence type="ECO:0000259" key="4">
    <source>
        <dbReference type="Pfam" id="PF00389"/>
    </source>
</evidence>
<feature type="domain" description="D-isomer specific 2-hydroxyacid dehydrogenase NAD-binding" evidence="5">
    <location>
        <begin position="110"/>
        <end position="288"/>
    </location>
</feature>
<dbReference type="FunFam" id="3.40.50.720:FF:000462">
    <property type="entry name" value="Glyoxylate reductase (NADP+)"/>
    <property type="match status" value="1"/>
</dbReference>